<sequence>MKLEFRNSFLKDVKKVKQATIKSLIKTIIEACEQADTISDIPHCEPLQSRGKFFKIKHGQYRFGVYIDKGAVEFLKFGTRQNFYNDFPPF</sequence>
<dbReference type="EMBL" id="LGIA01000146">
    <property type="protein sequence ID" value="KOH45276.1"/>
    <property type="molecule type" value="Genomic_DNA"/>
</dbReference>
<comment type="caution">
    <text evidence="1">The sequence shown here is derived from an EMBL/GenBank/DDBJ whole genome shotgun (WGS) entry which is preliminary data.</text>
</comment>
<dbReference type="Proteomes" id="UP000036958">
    <property type="component" value="Unassembled WGS sequence"/>
</dbReference>
<name>A0A0L8V9Z5_9BACT</name>
<proteinExistence type="predicted"/>
<dbReference type="SUPFAM" id="SSF143011">
    <property type="entry name" value="RelE-like"/>
    <property type="match status" value="1"/>
</dbReference>
<gene>
    <name evidence="1" type="ORF">NC99_18840</name>
</gene>
<dbReference type="STRING" id="1409788.NC99_18840"/>
<evidence type="ECO:0000313" key="2">
    <source>
        <dbReference type="Proteomes" id="UP000036958"/>
    </source>
</evidence>
<dbReference type="InterPro" id="IPR035093">
    <property type="entry name" value="RelE/ParE_toxin_dom_sf"/>
</dbReference>
<evidence type="ECO:0008006" key="3">
    <source>
        <dbReference type="Google" id="ProtNLM"/>
    </source>
</evidence>
<reference evidence="2" key="1">
    <citation type="submission" date="2015-07" db="EMBL/GenBank/DDBJ databases">
        <title>Genome sequencing of Sunxiuqinia dokdonensis strain SK.</title>
        <authorList>
            <person name="Ahn S."/>
            <person name="Kim B.-C."/>
        </authorList>
    </citation>
    <scope>NUCLEOTIDE SEQUENCE [LARGE SCALE GENOMIC DNA]</scope>
    <source>
        <strain evidence="2">SK</strain>
    </source>
</reference>
<keyword evidence="2" id="KW-1185">Reference proteome</keyword>
<accession>A0A0L8V9Z5</accession>
<organism evidence="1 2">
    <name type="scientific">Sunxiuqinia dokdonensis</name>
    <dbReference type="NCBI Taxonomy" id="1409788"/>
    <lineage>
        <taxon>Bacteria</taxon>
        <taxon>Pseudomonadati</taxon>
        <taxon>Bacteroidota</taxon>
        <taxon>Bacteroidia</taxon>
        <taxon>Marinilabiliales</taxon>
        <taxon>Prolixibacteraceae</taxon>
        <taxon>Sunxiuqinia</taxon>
    </lineage>
</organism>
<protein>
    <recommendedName>
        <fullName evidence="3">Plasmid stabilization protein</fullName>
    </recommendedName>
</protein>
<dbReference type="RefSeq" id="WP_053182323.1">
    <property type="nucleotide sequence ID" value="NZ_LGIA01000146.1"/>
</dbReference>
<dbReference type="AlphaFoldDB" id="A0A0L8V9Z5"/>
<evidence type="ECO:0000313" key="1">
    <source>
        <dbReference type="EMBL" id="KOH45276.1"/>
    </source>
</evidence>
<dbReference type="OrthoDB" id="5570653at2"/>
<dbReference type="Gene3D" id="3.30.2310.20">
    <property type="entry name" value="RelE-like"/>
    <property type="match status" value="1"/>
</dbReference>